<gene>
    <name evidence="4" type="primary">irpA</name>
    <name evidence="4" type="ORF">TTHNP4_00438</name>
</gene>
<keyword evidence="2" id="KW-0732">Signal</keyword>
<organism evidence="4 5">
    <name type="scientific">Thermus thermophilus</name>
    <dbReference type="NCBI Taxonomy" id="274"/>
    <lineage>
        <taxon>Bacteria</taxon>
        <taxon>Thermotogati</taxon>
        <taxon>Deinococcota</taxon>
        <taxon>Deinococci</taxon>
        <taxon>Thermales</taxon>
        <taxon>Thermaceae</taxon>
        <taxon>Thermus</taxon>
    </lineage>
</organism>
<evidence type="ECO:0000313" key="5">
    <source>
        <dbReference type="Proteomes" id="UP000279841"/>
    </source>
</evidence>
<evidence type="ECO:0000256" key="2">
    <source>
        <dbReference type="ARBA" id="ARBA00022729"/>
    </source>
</evidence>
<keyword evidence="4" id="KW-0614">Plasmid</keyword>
<dbReference type="Pfam" id="PF09375">
    <property type="entry name" value="Peptidase_M75"/>
    <property type="match status" value="1"/>
</dbReference>
<feature type="domain" description="Imelysin-like" evidence="3">
    <location>
        <begin position="38"/>
        <end position="214"/>
    </location>
</feature>
<dbReference type="InterPro" id="IPR038352">
    <property type="entry name" value="Imelysin_sf"/>
</dbReference>
<evidence type="ECO:0000313" key="4">
    <source>
        <dbReference type="EMBL" id="VCU54975.1"/>
    </source>
</evidence>
<dbReference type="GO" id="GO:0030313">
    <property type="term" value="C:cell envelope"/>
    <property type="evidence" value="ECO:0007669"/>
    <property type="project" value="UniProtKB-SubCell"/>
</dbReference>
<sequence length="348" mass="38081">MRRIGIGLVLFGVALAQGFKEDLRATVEPLLLGLAGGTEVLAEAAEAYAGGPTTEGLNRLRLLWLAARRPWEELEAFAFGPVGEFDPYLDTWPISPEDLKRTLGSPAADLPPEVRGFHALEYLLFQEPARTPEAARHLARLARDLAEKAAALRRAYLDYLEKTPEEELKEELYAASLELAEELFSEKLKRPESPYAQASAEDYRANAQGLAKALALLPLPGLAWALALDLERAVAALPSPLEGAWDDPKVALALARARDLYAALGKAPVGRAERRALLWLRAFREEYLDEGEVDEGLEALEGLKAALAGTPREEEALKLVEALEAKVRAAAPKEEVEPLVKALEDLLR</sequence>
<dbReference type="AlphaFoldDB" id="A0A3P4AV59"/>
<dbReference type="Gene3D" id="1.20.1420.20">
    <property type="entry name" value="M75 peptidase, HXXE motif"/>
    <property type="match status" value="1"/>
</dbReference>
<dbReference type="EMBL" id="LR027520">
    <property type="protein sequence ID" value="VCU54975.1"/>
    <property type="molecule type" value="Genomic_DNA"/>
</dbReference>
<comment type="subcellular location">
    <subcellularLocation>
        <location evidence="1">Cell envelope</location>
    </subcellularLocation>
</comment>
<protein>
    <submittedName>
        <fullName evidence="4">Iron-regulated protein A</fullName>
    </submittedName>
</protein>
<evidence type="ECO:0000256" key="1">
    <source>
        <dbReference type="ARBA" id="ARBA00004196"/>
    </source>
</evidence>
<dbReference type="InterPro" id="IPR018976">
    <property type="entry name" value="Imelysin-like"/>
</dbReference>
<accession>A0A3P4AV59</accession>
<name>A0A3P4AV59_THETH</name>
<dbReference type="RefSeq" id="WP_124105765.1">
    <property type="nucleotide sequence ID" value="NZ_LR027520.1"/>
</dbReference>
<evidence type="ECO:0000259" key="3">
    <source>
        <dbReference type="Pfam" id="PF09375"/>
    </source>
</evidence>
<reference evidence="4 5" key="1">
    <citation type="submission" date="2018-10" db="EMBL/GenBank/DDBJ databases">
        <authorList>
            <person name="Peiro R."/>
            <person name="Begona"/>
            <person name="Cbmso G."/>
            <person name="Lopez M."/>
            <person name="Gonzalez S."/>
            <person name="Sacristan E."/>
            <person name="Castillo E."/>
        </authorList>
    </citation>
    <scope>NUCLEOTIDE SEQUENCE [LARGE SCALE GENOMIC DNA]</scope>
    <source>
        <strain evidence="4">TTHNAR1</strain>
        <plasmid evidence="5">4</plasmid>
    </source>
</reference>
<dbReference type="Proteomes" id="UP000279841">
    <property type="component" value="Plasmid 4"/>
</dbReference>
<proteinExistence type="predicted"/>
<dbReference type="GeneID" id="39458107"/>
<geneLocation type="plasmid" evidence="4 5">
    <name>4</name>
</geneLocation>